<evidence type="ECO:0000256" key="1">
    <source>
        <dbReference type="ARBA" id="ARBA00022679"/>
    </source>
</evidence>
<dbReference type="AlphaFoldDB" id="A0A3N4P2L5"/>
<feature type="transmembrane region" description="Helical" evidence="3">
    <location>
        <begin position="145"/>
        <end position="166"/>
    </location>
</feature>
<accession>A0A3N4P2L5</accession>
<dbReference type="OrthoDB" id="9777147at2"/>
<feature type="transmembrane region" description="Helical" evidence="3">
    <location>
        <begin position="31"/>
        <end position="53"/>
    </location>
</feature>
<comment type="caution">
    <text evidence="4">The sequence shown here is derived from an EMBL/GenBank/DDBJ whole genome shotgun (WGS) entry which is preliminary data.</text>
</comment>
<dbReference type="InterPro" id="IPR043130">
    <property type="entry name" value="CDP-OH_PTrfase_TM_dom"/>
</dbReference>
<evidence type="ECO:0000256" key="3">
    <source>
        <dbReference type="SAM" id="Phobius"/>
    </source>
</evidence>
<dbReference type="GO" id="GO:0008654">
    <property type="term" value="P:phospholipid biosynthetic process"/>
    <property type="evidence" value="ECO:0007669"/>
    <property type="project" value="InterPro"/>
</dbReference>
<comment type="similarity">
    <text evidence="2">Belongs to the CDP-alcohol phosphatidyltransferase class-I family.</text>
</comment>
<feature type="transmembrane region" description="Helical" evidence="3">
    <location>
        <begin position="172"/>
        <end position="195"/>
    </location>
</feature>
<evidence type="ECO:0000313" key="5">
    <source>
        <dbReference type="Proteomes" id="UP000270856"/>
    </source>
</evidence>
<keyword evidence="1 2" id="KW-0808">Transferase</keyword>
<feature type="transmembrane region" description="Helical" evidence="3">
    <location>
        <begin position="113"/>
        <end position="133"/>
    </location>
</feature>
<dbReference type="InterPro" id="IPR000462">
    <property type="entry name" value="CDP-OH_P_trans"/>
</dbReference>
<dbReference type="InterPro" id="IPR048254">
    <property type="entry name" value="CDP_ALCOHOL_P_TRANSF_CS"/>
</dbReference>
<dbReference type="Gene3D" id="1.20.120.1760">
    <property type="match status" value="1"/>
</dbReference>
<reference evidence="4 5" key="1">
    <citation type="submission" date="2018-11" db="EMBL/GenBank/DDBJ databases">
        <title>Aureibaculum marinum gen. nov., sp. nov., a member of the family Flavobacteriaceae isolated from the Bohai Sea.</title>
        <authorList>
            <person name="Ji X."/>
        </authorList>
    </citation>
    <scope>NUCLEOTIDE SEQUENCE [LARGE SCALE GENOMIC DNA]</scope>
    <source>
        <strain evidence="4 5">BH-SD17</strain>
    </source>
</reference>
<proteinExistence type="inferred from homology"/>
<feature type="transmembrane region" description="Helical" evidence="3">
    <location>
        <begin position="216"/>
        <end position="244"/>
    </location>
</feature>
<protein>
    <submittedName>
        <fullName evidence="4">Phosphatidylserine synthase</fullName>
    </submittedName>
</protein>
<feature type="transmembrane region" description="Helical" evidence="3">
    <location>
        <begin position="7"/>
        <end position="25"/>
    </location>
</feature>
<dbReference type="Proteomes" id="UP000270856">
    <property type="component" value="Unassembled WGS sequence"/>
</dbReference>
<keyword evidence="3" id="KW-1133">Transmembrane helix</keyword>
<keyword evidence="5" id="KW-1185">Reference proteome</keyword>
<dbReference type="Pfam" id="PF01066">
    <property type="entry name" value="CDP-OH_P_transf"/>
    <property type="match status" value="1"/>
</dbReference>
<organism evidence="4 5">
    <name type="scientific">Aureibaculum marinum</name>
    <dbReference type="NCBI Taxonomy" id="2487930"/>
    <lineage>
        <taxon>Bacteria</taxon>
        <taxon>Pseudomonadati</taxon>
        <taxon>Bacteroidota</taxon>
        <taxon>Flavobacteriia</taxon>
        <taxon>Flavobacteriales</taxon>
        <taxon>Flavobacteriaceae</taxon>
        <taxon>Aureibaculum</taxon>
    </lineage>
</organism>
<gene>
    <name evidence="4" type="ORF">EGM88_06535</name>
</gene>
<dbReference type="GO" id="GO:0016020">
    <property type="term" value="C:membrane"/>
    <property type="evidence" value="ECO:0007669"/>
    <property type="project" value="InterPro"/>
</dbReference>
<dbReference type="PROSITE" id="PS00379">
    <property type="entry name" value="CDP_ALCOHOL_P_TRANSF"/>
    <property type="match status" value="1"/>
</dbReference>
<keyword evidence="3" id="KW-0812">Transmembrane</keyword>
<name>A0A3N4P2L5_9FLAO</name>
<evidence type="ECO:0000313" key="4">
    <source>
        <dbReference type="EMBL" id="RPD98840.1"/>
    </source>
</evidence>
<dbReference type="GO" id="GO:0016780">
    <property type="term" value="F:phosphotransferase activity, for other substituted phosphate groups"/>
    <property type="evidence" value="ECO:0007669"/>
    <property type="project" value="InterPro"/>
</dbReference>
<dbReference type="EMBL" id="RPFJ01000006">
    <property type="protein sequence ID" value="RPD98840.1"/>
    <property type="molecule type" value="Genomic_DNA"/>
</dbReference>
<sequence length="254" mass="28287">MKKQIPNIITLLNLLSGVIAVMFAANNDLVTAAIFVLLGIFFDFFDGLVARLLKVQSELGLQLDSLADVVTSGVVPGIVMFQLLLRSVNQNSFEASFFDSATMMTWVGFKFKTIQLVPFIGLLLTLAAAYRLAKFNLDKRQTTSFIGLPTPAMALFVLSLPIILAFSNIVSIINLISNSYFLIGITLFFSYLMNVELPLFSLKFKNFSLKNNSIELVFLLISLVLIISFKFVSIPIIILMYIMLSILKNSVQKM</sequence>
<evidence type="ECO:0000256" key="2">
    <source>
        <dbReference type="RuleBase" id="RU003750"/>
    </source>
</evidence>
<keyword evidence="3" id="KW-0472">Membrane</keyword>